<feature type="compositionally biased region" description="Basic and acidic residues" evidence="1">
    <location>
        <begin position="1"/>
        <end position="11"/>
    </location>
</feature>
<dbReference type="EMBL" id="JAEPRE010000014">
    <property type="protein sequence ID" value="KAG2236731.1"/>
    <property type="molecule type" value="Genomic_DNA"/>
</dbReference>
<name>A0A8H7SYK2_9FUNG</name>
<protein>
    <submittedName>
        <fullName evidence="2">Uncharacterized protein</fullName>
    </submittedName>
</protein>
<evidence type="ECO:0000313" key="3">
    <source>
        <dbReference type="Proteomes" id="UP000613177"/>
    </source>
</evidence>
<feature type="region of interest" description="Disordered" evidence="1">
    <location>
        <begin position="1"/>
        <end position="20"/>
    </location>
</feature>
<keyword evidence="3" id="KW-1185">Reference proteome</keyword>
<evidence type="ECO:0000256" key="1">
    <source>
        <dbReference type="SAM" id="MobiDB-lite"/>
    </source>
</evidence>
<comment type="caution">
    <text evidence="2">The sequence shown here is derived from an EMBL/GenBank/DDBJ whole genome shotgun (WGS) entry which is preliminary data.</text>
</comment>
<dbReference type="AlphaFoldDB" id="A0A8H7SYK2"/>
<evidence type="ECO:0000313" key="2">
    <source>
        <dbReference type="EMBL" id="KAG2236731.1"/>
    </source>
</evidence>
<dbReference type="Proteomes" id="UP000613177">
    <property type="component" value="Unassembled WGS sequence"/>
</dbReference>
<organism evidence="2 3">
    <name type="scientific">Thamnidium elegans</name>
    <dbReference type="NCBI Taxonomy" id="101142"/>
    <lineage>
        <taxon>Eukaryota</taxon>
        <taxon>Fungi</taxon>
        <taxon>Fungi incertae sedis</taxon>
        <taxon>Mucoromycota</taxon>
        <taxon>Mucoromycotina</taxon>
        <taxon>Mucoromycetes</taxon>
        <taxon>Mucorales</taxon>
        <taxon>Mucorineae</taxon>
        <taxon>Mucoraceae</taxon>
        <taxon>Thamnidium</taxon>
    </lineage>
</organism>
<proteinExistence type="predicted"/>
<sequence>MFIDRMLENSQEHGGSITEGTEEVVYKKSGQNSGPKSSFTTEHNELLGNDPVIFRKKKNCNRD</sequence>
<accession>A0A8H7SYK2</accession>
<reference evidence="2" key="1">
    <citation type="submission" date="2021-01" db="EMBL/GenBank/DDBJ databases">
        <title>Metabolic potential, ecology and presence of endohyphal bacteria is reflected in genomic diversity of Mucoromycotina.</title>
        <authorList>
            <person name="Muszewska A."/>
            <person name="Okrasinska A."/>
            <person name="Steczkiewicz K."/>
            <person name="Drgas O."/>
            <person name="Orlowska M."/>
            <person name="Perlinska-Lenart U."/>
            <person name="Aleksandrzak-Piekarczyk T."/>
            <person name="Szatraj K."/>
            <person name="Zielenkiewicz U."/>
            <person name="Pilsyk S."/>
            <person name="Malc E."/>
            <person name="Mieczkowski P."/>
            <person name="Kruszewska J.S."/>
            <person name="Biernat P."/>
            <person name="Pawlowska J."/>
        </authorList>
    </citation>
    <scope>NUCLEOTIDE SEQUENCE</scope>
    <source>
        <strain evidence="2">WA0000018081</strain>
    </source>
</reference>
<gene>
    <name evidence="2" type="ORF">INT48_000729</name>
</gene>